<sequence>MAFLPEAVSRLGKRLLGTELFTLANTSRLFVRQSTTPAICYGDCNAAYRVAQSVGKSAELCRSNSSFQLAYESCKNCTEGNTKSDGNSTQEDQLPQFSPYLDFCGNFSEGSLTVAPTSTPTDCVGCSVISTTDYKGRTVLYTQGPQSISETLEFEAQSTPEILPPRRGPISYDSKSGPDIATIVGPVVPSVVLLLLVGFLGFRWFKRRRASKAATGPAPNEEEPKESKPQLHSDCITRPTFELEGSVPIVPDDTVHTKDKAEMSANEPAAHEMSGDKKISRKPVGLQIPGGTQLSEDRRNSIDLAE</sequence>
<feature type="transmembrane region" description="Helical" evidence="2">
    <location>
        <begin position="180"/>
        <end position="202"/>
    </location>
</feature>
<keyword evidence="5" id="KW-1185">Reference proteome</keyword>
<dbReference type="AlphaFoldDB" id="A0A2T4H8T3"/>
<dbReference type="EMBL" id="CP064750">
    <property type="protein sequence ID" value="QPC67862.1"/>
    <property type="molecule type" value="Genomic_DNA"/>
</dbReference>
<evidence type="ECO:0000313" key="4">
    <source>
        <dbReference type="EMBL" id="QPC67862.1"/>
    </source>
</evidence>
<protein>
    <submittedName>
        <fullName evidence="3">Uncharacterized protein</fullName>
    </submittedName>
</protein>
<dbReference type="PANTHER" id="PTHR38122:SF1">
    <property type="entry name" value="GLYCOPROTEIN X"/>
    <property type="match status" value="1"/>
</dbReference>
<evidence type="ECO:0000256" key="1">
    <source>
        <dbReference type="SAM" id="MobiDB-lite"/>
    </source>
</evidence>
<evidence type="ECO:0000313" key="5">
    <source>
        <dbReference type="Proteomes" id="UP000241587"/>
    </source>
</evidence>
<feature type="region of interest" description="Disordered" evidence="1">
    <location>
        <begin position="242"/>
        <end position="306"/>
    </location>
</feature>
<keyword evidence="2" id="KW-0472">Membrane</keyword>
<organism evidence="3 5">
    <name type="scientific">Fusarium culmorum</name>
    <dbReference type="NCBI Taxonomy" id="5516"/>
    <lineage>
        <taxon>Eukaryota</taxon>
        <taxon>Fungi</taxon>
        <taxon>Dikarya</taxon>
        <taxon>Ascomycota</taxon>
        <taxon>Pezizomycotina</taxon>
        <taxon>Sordariomycetes</taxon>
        <taxon>Hypocreomycetidae</taxon>
        <taxon>Hypocreales</taxon>
        <taxon>Nectriaceae</taxon>
        <taxon>Fusarium</taxon>
    </lineage>
</organism>
<feature type="compositionally biased region" description="Basic and acidic residues" evidence="1">
    <location>
        <begin position="253"/>
        <end position="262"/>
    </location>
</feature>
<reference evidence="4" key="2">
    <citation type="submission" date="2020-11" db="EMBL/GenBank/DDBJ databases">
        <title>The chromosome-scale genome resource for two endophytic Fusarium species: F. culmorum and F. pseudograminearum.</title>
        <authorList>
            <person name="Yuan Z."/>
        </authorList>
    </citation>
    <scope>NUCLEOTIDE SEQUENCE</scope>
    <source>
        <strain evidence="4">Class2-1B</strain>
    </source>
</reference>
<feature type="compositionally biased region" description="Basic and acidic residues" evidence="1">
    <location>
        <begin position="295"/>
        <end position="306"/>
    </location>
</feature>
<accession>A0A2T4H8T3</accession>
<dbReference type="Proteomes" id="UP000663297">
    <property type="component" value="Chromosome 4"/>
</dbReference>
<name>A0A2T4H8T3_FUSCU</name>
<dbReference type="Proteomes" id="UP000241587">
    <property type="component" value="Unassembled WGS sequence"/>
</dbReference>
<feature type="compositionally biased region" description="Basic and acidic residues" evidence="1">
    <location>
        <begin position="269"/>
        <end position="278"/>
    </location>
</feature>
<dbReference type="EMBL" id="PVEM01000001">
    <property type="protein sequence ID" value="PTD12218.1"/>
    <property type="molecule type" value="Genomic_DNA"/>
</dbReference>
<dbReference type="OMA" id="PQLHSDC"/>
<evidence type="ECO:0000313" key="3">
    <source>
        <dbReference type="EMBL" id="PTD12218.1"/>
    </source>
</evidence>
<dbReference type="OrthoDB" id="5414836at2759"/>
<gene>
    <name evidence="3" type="ORF">FCULG_00005047</name>
    <name evidence="4" type="ORF">HYE67_010093</name>
</gene>
<keyword evidence="2" id="KW-0812">Transmembrane</keyword>
<evidence type="ECO:0000256" key="2">
    <source>
        <dbReference type="SAM" id="Phobius"/>
    </source>
</evidence>
<reference evidence="3 5" key="1">
    <citation type="submission" date="2018-02" db="EMBL/GenBank/DDBJ databases">
        <title>Fusarium culmorum secondary metabolites in fungal-bacterial-plant interactions.</title>
        <authorList>
            <person name="Schmidt R."/>
        </authorList>
    </citation>
    <scope>NUCLEOTIDE SEQUENCE [LARGE SCALE GENOMIC DNA]</scope>
    <source>
        <strain evidence="3 5">PV</strain>
    </source>
</reference>
<proteinExistence type="predicted"/>
<feature type="region of interest" description="Disordered" evidence="1">
    <location>
        <begin position="213"/>
        <end position="232"/>
    </location>
</feature>
<dbReference type="PANTHER" id="PTHR38122">
    <property type="entry name" value="GLYCOPROTEIN X"/>
    <property type="match status" value="1"/>
</dbReference>
<keyword evidence="2" id="KW-1133">Transmembrane helix</keyword>